<feature type="binding site" evidence="8">
    <location>
        <position position="338"/>
    </location>
    <ligand>
        <name>Zn(2+)</name>
        <dbReference type="ChEBI" id="CHEBI:29105"/>
        <label>2</label>
        <note>catalytic</note>
    </ligand>
</feature>
<keyword evidence="3 8" id="KW-0540">Nuclease</keyword>
<protein>
    <recommendedName>
        <fullName evidence="8">Ribonuclease Z</fullName>
        <shortName evidence="8">RNase Z</shortName>
        <ecNumber evidence="8">3.1.26.11</ecNumber>
    </recommendedName>
    <alternativeName>
        <fullName evidence="8">tRNA 3 endonuclease</fullName>
    </alternativeName>
    <alternativeName>
        <fullName evidence="8">tRNase Z</fullName>
    </alternativeName>
</protein>
<dbReference type="CDD" id="cd07717">
    <property type="entry name" value="RNaseZ_ZiPD-like_MBL-fold"/>
    <property type="match status" value="1"/>
</dbReference>
<feature type="binding site" evidence="8">
    <location>
        <position position="206"/>
    </location>
    <ligand>
        <name>Zn(2+)</name>
        <dbReference type="ChEBI" id="CHEBI:29105"/>
        <label>1</label>
        <note>catalytic</note>
    </ligand>
</feature>
<dbReference type="GO" id="GO:0008270">
    <property type="term" value="F:zinc ion binding"/>
    <property type="evidence" value="ECO:0007669"/>
    <property type="project" value="UniProtKB-UniRule"/>
</dbReference>
<organism evidence="10 11">
    <name type="scientific">Candidatus Iainarchaeum sp</name>
    <dbReference type="NCBI Taxonomy" id="3101447"/>
    <lineage>
        <taxon>Archaea</taxon>
        <taxon>Candidatus Iainarchaeota</taxon>
        <taxon>Candidatus Iainarchaeia</taxon>
        <taxon>Candidatus Iainarchaeales</taxon>
        <taxon>Candidatus Iainarchaeaceae</taxon>
        <taxon>Candidatus Iainarchaeum</taxon>
    </lineage>
</organism>
<dbReference type="Proteomes" id="UP000774699">
    <property type="component" value="Unassembled WGS sequence"/>
</dbReference>
<proteinExistence type="inferred from homology"/>
<name>A0A8T4C6P9_9ARCH</name>
<comment type="caution">
    <text evidence="10">The sequence shown here is derived from an EMBL/GenBank/DDBJ whole genome shotgun (WGS) entry which is preliminary data.</text>
</comment>
<dbReference type="NCBIfam" id="TIGR02651">
    <property type="entry name" value="RNase_Z"/>
    <property type="match status" value="1"/>
</dbReference>
<evidence type="ECO:0000256" key="7">
    <source>
        <dbReference type="ARBA" id="ARBA00022833"/>
    </source>
</evidence>
<evidence type="ECO:0000256" key="9">
    <source>
        <dbReference type="SAM" id="MobiDB-lite"/>
    </source>
</evidence>
<evidence type="ECO:0000313" key="10">
    <source>
        <dbReference type="EMBL" id="MBM3282169.1"/>
    </source>
</evidence>
<dbReference type="HAMAP" id="MF_01818">
    <property type="entry name" value="RNase_Z_BN"/>
    <property type="match status" value="1"/>
</dbReference>
<dbReference type="EMBL" id="VGJJ01000013">
    <property type="protein sequence ID" value="MBM3282169.1"/>
    <property type="molecule type" value="Genomic_DNA"/>
</dbReference>
<dbReference type="InterPro" id="IPR013471">
    <property type="entry name" value="RNase_Z/BN"/>
</dbReference>
<evidence type="ECO:0000313" key="11">
    <source>
        <dbReference type="Proteomes" id="UP000774699"/>
    </source>
</evidence>
<keyword evidence="5 8" id="KW-0255">Endonuclease</keyword>
<evidence type="ECO:0000256" key="5">
    <source>
        <dbReference type="ARBA" id="ARBA00022759"/>
    </source>
</evidence>
<feature type="binding site" evidence="8">
    <location>
        <position position="278"/>
    </location>
    <ligand>
        <name>Zn(2+)</name>
        <dbReference type="ChEBI" id="CHEBI:29105"/>
        <label>1</label>
        <note>catalytic</note>
    </ligand>
</feature>
<dbReference type="SUPFAM" id="SSF56281">
    <property type="entry name" value="Metallo-hydrolase/oxidoreductase"/>
    <property type="match status" value="1"/>
</dbReference>
<evidence type="ECO:0000256" key="8">
    <source>
        <dbReference type="HAMAP-Rule" id="MF_01818"/>
    </source>
</evidence>
<evidence type="ECO:0000256" key="2">
    <source>
        <dbReference type="ARBA" id="ARBA00022694"/>
    </source>
</evidence>
<dbReference type="NCBIfam" id="NF000801">
    <property type="entry name" value="PRK00055.1-3"/>
    <property type="match status" value="1"/>
</dbReference>
<reference evidence="10" key="1">
    <citation type="submission" date="2019-03" db="EMBL/GenBank/DDBJ databases">
        <title>Lake Tanganyika Metagenome-Assembled Genomes (MAGs).</title>
        <authorList>
            <person name="Tran P."/>
        </authorList>
    </citation>
    <scope>NUCLEOTIDE SEQUENCE</scope>
    <source>
        <strain evidence="10">M_DeepCast_50m_m2_156</strain>
    </source>
</reference>
<dbReference type="PANTHER" id="PTHR46018">
    <property type="entry name" value="ZINC PHOSPHODIESTERASE ELAC PROTEIN 1"/>
    <property type="match status" value="1"/>
</dbReference>
<evidence type="ECO:0000256" key="4">
    <source>
        <dbReference type="ARBA" id="ARBA00022723"/>
    </source>
</evidence>
<dbReference type="Pfam" id="PF23023">
    <property type="entry name" value="Anti-Pycsar_Apyc1"/>
    <property type="match status" value="1"/>
</dbReference>
<dbReference type="Gene3D" id="3.60.15.10">
    <property type="entry name" value="Ribonuclease Z/Hydroxyacylglutathione hydrolase-like"/>
    <property type="match status" value="1"/>
</dbReference>
<dbReference type="EC" id="3.1.26.11" evidence="8"/>
<comment type="function">
    <text evidence="8">Zinc phosphodiesterase, which displays some tRNA 3'-processing endonuclease activity. Probably involved in tRNA maturation, by removing a 3'-trailer from precursor tRNA.</text>
</comment>
<dbReference type="InterPro" id="IPR036866">
    <property type="entry name" value="RibonucZ/Hydroxyglut_hydro"/>
</dbReference>
<dbReference type="GO" id="GO:0042781">
    <property type="term" value="F:3'-tRNA processing endoribonuclease activity"/>
    <property type="evidence" value="ECO:0007669"/>
    <property type="project" value="UniProtKB-UniRule"/>
</dbReference>
<feature type="compositionally biased region" description="Basic and acidic residues" evidence="9">
    <location>
        <begin position="370"/>
        <end position="383"/>
    </location>
</feature>
<comment type="subunit">
    <text evidence="1 8">Homodimer.</text>
</comment>
<sequence length="393" mass="43995">MSNSALSATTSSSECCLEAGDGAGTPFLERGITTKGRELNINQRQNEGKNKTREKTSFKRAFRALIRMSITLTFLGTSCSTPTPERNLSSMALVYRGHTILFDTPEGVQQQLMRTGHSLVKINHIFISHFHGDHTLGLSGMLATMTTLERKTDLHVYGPRGIGEFVSLSVRVADFFPSFTIIPHELHEGMILDEKEYSISAVKLNHSCMCYGFFFEAESKAGEFQRTQALKLKIPEGPLWGKLQKGETIMHAGKKFTPGMVMDYSKAAEGTRIAYIMDTFPHANYVDALKQFNPHALIHEASFLESEKERAIEVKHSTAKMAGEVATHTQVKQLILTHFSPRYPNGKDMAKEAGSVFKPVTAAHDLMKIEFPEKQPREREKNKPLRKKNSTKK</sequence>
<keyword evidence="7 8" id="KW-0862">Zinc</keyword>
<feature type="active site" description="Proton acceptor" evidence="8">
    <location>
        <position position="133"/>
    </location>
</feature>
<feature type="binding site" evidence="8">
    <location>
        <position position="134"/>
    </location>
    <ligand>
        <name>Zn(2+)</name>
        <dbReference type="ChEBI" id="CHEBI:29105"/>
        <label>2</label>
        <note>catalytic</note>
    </ligand>
</feature>
<evidence type="ECO:0000256" key="3">
    <source>
        <dbReference type="ARBA" id="ARBA00022722"/>
    </source>
</evidence>
<feature type="binding site" evidence="8">
    <location>
        <position position="278"/>
    </location>
    <ligand>
        <name>Zn(2+)</name>
        <dbReference type="ChEBI" id="CHEBI:29105"/>
        <label>2</label>
        <note>catalytic</note>
    </ligand>
</feature>
<feature type="binding site" evidence="8">
    <location>
        <position position="129"/>
    </location>
    <ligand>
        <name>Zn(2+)</name>
        <dbReference type="ChEBI" id="CHEBI:29105"/>
        <label>1</label>
        <note>catalytic</note>
    </ligand>
</feature>
<keyword evidence="2 8" id="KW-0819">tRNA processing</keyword>
<comment type="catalytic activity">
    <reaction evidence="8">
        <text>Endonucleolytic cleavage of RNA, removing extra 3' nucleotides from tRNA precursor, generating 3' termini of tRNAs. A 3'-hydroxy group is left at the tRNA terminus and a 5'-phosphoryl group is left at the trailer molecule.</text>
        <dbReference type="EC" id="3.1.26.11"/>
    </reaction>
</comment>
<comment type="similarity">
    <text evidence="8">Belongs to the RNase Z family.</text>
</comment>
<feature type="compositionally biased region" description="Basic residues" evidence="9">
    <location>
        <begin position="384"/>
        <end position="393"/>
    </location>
</feature>
<keyword evidence="6 8" id="KW-0378">Hydrolase</keyword>
<gene>
    <name evidence="8" type="primary">rnz</name>
    <name evidence="10" type="ORF">FJY86_02405</name>
</gene>
<feature type="region of interest" description="Disordered" evidence="9">
    <location>
        <begin position="370"/>
        <end position="393"/>
    </location>
</feature>
<keyword evidence="4 8" id="KW-0479">Metal-binding</keyword>
<evidence type="ECO:0000256" key="1">
    <source>
        <dbReference type="ARBA" id="ARBA00011738"/>
    </source>
</evidence>
<feature type="binding site" evidence="8">
    <location>
        <position position="133"/>
    </location>
    <ligand>
        <name>Zn(2+)</name>
        <dbReference type="ChEBI" id="CHEBI:29105"/>
        <label>2</label>
        <note>catalytic</note>
    </ligand>
</feature>
<comment type="cofactor">
    <cofactor evidence="8">
        <name>Zn(2+)</name>
        <dbReference type="ChEBI" id="CHEBI:29105"/>
    </cofactor>
    <text evidence="8">Binds 2 Zn(2+) ions.</text>
</comment>
<evidence type="ECO:0000256" key="6">
    <source>
        <dbReference type="ARBA" id="ARBA00022801"/>
    </source>
</evidence>
<dbReference type="AlphaFoldDB" id="A0A8T4C6P9"/>
<accession>A0A8T4C6P9</accession>
<dbReference type="PANTHER" id="PTHR46018:SF2">
    <property type="entry name" value="ZINC PHOSPHODIESTERASE ELAC PROTEIN 1"/>
    <property type="match status" value="1"/>
</dbReference>
<feature type="binding site" evidence="8">
    <location>
        <position position="131"/>
    </location>
    <ligand>
        <name>Zn(2+)</name>
        <dbReference type="ChEBI" id="CHEBI:29105"/>
        <label>1</label>
        <note>catalytic</note>
    </ligand>
</feature>